<evidence type="ECO:0000313" key="1">
    <source>
        <dbReference type="EMBL" id="OEH92729.1"/>
    </source>
</evidence>
<protein>
    <submittedName>
        <fullName evidence="1">Uncharacterized protein</fullName>
    </submittedName>
</protein>
<reference evidence="1 2" key="1">
    <citation type="submission" date="2016-08" db="EMBL/GenBank/DDBJ databases">
        <title>Genome of Bacillus solimangrovi GH2-4.</title>
        <authorList>
            <person name="Lim S."/>
            <person name="Kim B.-C."/>
        </authorList>
    </citation>
    <scope>NUCLEOTIDE SEQUENCE [LARGE SCALE GENOMIC DNA]</scope>
    <source>
        <strain evidence="1 2">GH2-4</strain>
    </source>
</reference>
<dbReference type="AlphaFoldDB" id="A0A1E5LF71"/>
<dbReference type="EMBL" id="MJEH01000022">
    <property type="protein sequence ID" value="OEH92729.1"/>
    <property type="molecule type" value="Genomic_DNA"/>
</dbReference>
<evidence type="ECO:0000313" key="2">
    <source>
        <dbReference type="Proteomes" id="UP000095209"/>
    </source>
</evidence>
<organism evidence="1 2">
    <name type="scientific">Bacillus solimangrovi</name>
    <dbReference type="NCBI Taxonomy" id="1305675"/>
    <lineage>
        <taxon>Bacteria</taxon>
        <taxon>Bacillati</taxon>
        <taxon>Bacillota</taxon>
        <taxon>Bacilli</taxon>
        <taxon>Bacillales</taxon>
        <taxon>Bacillaceae</taxon>
        <taxon>Bacillus</taxon>
    </lineage>
</organism>
<sequence>MTIQEFIEKDDYTIIQIAYEIINEVSNKLQKKQLFYKQQVENFVDIRINQFINSLNVKPAQKKIYATQIYGLINPRINRLFADYNLFNVL</sequence>
<gene>
    <name evidence="1" type="ORF">BFG57_01620</name>
</gene>
<comment type="caution">
    <text evidence="1">The sequence shown here is derived from an EMBL/GenBank/DDBJ whole genome shotgun (WGS) entry which is preliminary data.</text>
</comment>
<name>A0A1E5LF71_9BACI</name>
<dbReference type="Proteomes" id="UP000095209">
    <property type="component" value="Unassembled WGS sequence"/>
</dbReference>
<keyword evidence="2" id="KW-1185">Reference proteome</keyword>
<proteinExistence type="predicted"/>
<accession>A0A1E5LF71</accession>
<dbReference type="RefSeq" id="WP_069717171.1">
    <property type="nucleotide sequence ID" value="NZ_MJEH01000022.1"/>
</dbReference>